<dbReference type="PROSITE" id="PS50125">
    <property type="entry name" value="GUANYLATE_CYCLASE_2"/>
    <property type="match status" value="1"/>
</dbReference>
<gene>
    <name evidence="16" type="ORF">LAZ67_23000117</name>
</gene>
<name>A0ABY6LTL7_9ARAC</name>
<proteinExistence type="inferred from homology"/>
<evidence type="ECO:0000256" key="10">
    <source>
        <dbReference type="ARBA" id="ARBA00022989"/>
    </source>
</evidence>
<keyword evidence="5" id="KW-0812">Transmembrane</keyword>
<comment type="subcellular location">
    <subcellularLocation>
        <location evidence="3">Membrane</location>
        <topology evidence="3">Multi-pass membrane protein</topology>
    </subcellularLocation>
</comment>
<evidence type="ECO:0000256" key="4">
    <source>
        <dbReference type="ARBA" id="ARBA00012201"/>
    </source>
</evidence>
<keyword evidence="10" id="KW-1133">Transmembrane helix</keyword>
<evidence type="ECO:0000256" key="8">
    <source>
        <dbReference type="ARBA" id="ARBA00022840"/>
    </source>
</evidence>
<sequence>MELNSLRHQKSQPTLNLVVVFNFRYVGRVVRQATQVNVDMRIGVHTGDVLCGVLGLRKWQFDVWSDDVTLANHMEAGGVPGRVHITKATLLQLDGKFDTEPGQGPRRDQYLSDHQVETFLVVPPKASPKDLIPDTKLGTTGVETTCLLTITCR</sequence>
<keyword evidence="13 14" id="KW-0456">Lyase</keyword>
<keyword evidence="8" id="KW-0067">ATP-binding</keyword>
<evidence type="ECO:0000256" key="9">
    <source>
        <dbReference type="ARBA" id="ARBA00022842"/>
    </source>
</evidence>
<dbReference type="Gene3D" id="3.30.70.1230">
    <property type="entry name" value="Nucleotide cyclase"/>
    <property type="match status" value="1"/>
</dbReference>
<keyword evidence="9" id="KW-0460">Magnesium</keyword>
<dbReference type="SUPFAM" id="SSF55073">
    <property type="entry name" value="Nucleotide cyclase"/>
    <property type="match status" value="1"/>
</dbReference>
<evidence type="ECO:0000256" key="13">
    <source>
        <dbReference type="ARBA" id="ARBA00023239"/>
    </source>
</evidence>
<evidence type="ECO:0000259" key="15">
    <source>
        <dbReference type="PROSITE" id="PS50125"/>
    </source>
</evidence>
<evidence type="ECO:0000256" key="1">
    <source>
        <dbReference type="ARBA" id="ARBA00001593"/>
    </source>
</evidence>
<organism evidence="16 17">
    <name type="scientific">Cordylochernes scorpioides</name>
    <dbReference type="NCBI Taxonomy" id="51811"/>
    <lineage>
        <taxon>Eukaryota</taxon>
        <taxon>Metazoa</taxon>
        <taxon>Ecdysozoa</taxon>
        <taxon>Arthropoda</taxon>
        <taxon>Chelicerata</taxon>
        <taxon>Arachnida</taxon>
        <taxon>Pseudoscorpiones</taxon>
        <taxon>Cheliferoidea</taxon>
        <taxon>Chernetidae</taxon>
        <taxon>Cordylochernes</taxon>
    </lineage>
</organism>
<evidence type="ECO:0000256" key="3">
    <source>
        <dbReference type="ARBA" id="ARBA00004141"/>
    </source>
</evidence>
<protein>
    <recommendedName>
        <fullName evidence="4">adenylate cyclase</fullName>
        <ecNumber evidence="4">4.6.1.1</ecNumber>
    </recommendedName>
</protein>
<dbReference type="Proteomes" id="UP001235939">
    <property type="component" value="Chromosome 23"/>
</dbReference>
<dbReference type="Pfam" id="PF00211">
    <property type="entry name" value="Guanylate_cyc"/>
    <property type="match status" value="1"/>
</dbReference>
<keyword evidence="7" id="KW-0547">Nucleotide-binding</keyword>
<keyword evidence="11" id="KW-0115">cAMP biosynthesis</keyword>
<dbReference type="InterPro" id="IPR029787">
    <property type="entry name" value="Nucleotide_cyclase"/>
</dbReference>
<feature type="domain" description="Guanylate cyclase" evidence="15">
    <location>
        <begin position="38"/>
        <end position="75"/>
    </location>
</feature>
<evidence type="ECO:0000256" key="12">
    <source>
        <dbReference type="ARBA" id="ARBA00023136"/>
    </source>
</evidence>
<comment type="cofactor">
    <cofactor evidence="2">
        <name>Mg(2+)</name>
        <dbReference type="ChEBI" id="CHEBI:18420"/>
    </cofactor>
</comment>
<dbReference type="CDD" id="cd07302">
    <property type="entry name" value="CHD"/>
    <property type="match status" value="1"/>
</dbReference>
<evidence type="ECO:0000256" key="2">
    <source>
        <dbReference type="ARBA" id="ARBA00001946"/>
    </source>
</evidence>
<evidence type="ECO:0000256" key="6">
    <source>
        <dbReference type="ARBA" id="ARBA00022723"/>
    </source>
</evidence>
<comment type="catalytic activity">
    <reaction evidence="1">
        <text>ATP = 3',5'-cyclic AMP + diphosphate</text>
        <dbReference type="Rhea" id="RHEA:15389"/>
        <dbReference type="ChEBI" id="CHEBI:30616"/>
        <dbReference type="ChEBI" id="CHEBI:33019"/>
        <dbReference type="ChEBI" id="CHEBI:58165"/>
        <dbReference type="EC" id="4.6.1.1"/>
    </reaction>
</comment>
<evidence type="ECO:0000256" key="11">
    <source>
        <dbReference type="ARBA" id="ARBA00022998"/>
    </source>
</evidence>
<dbReference type="EMBL" id="CP092885">
    <property type="protein sequence ID" value="UYV83188.1"/>
    <property type="molecule type" value="Genomic_DNA"/>
</dbReference>
<evidence type="ECO:0000256" key="7">
    <source>
        <dbReference type="ARBA" id="ARBA00022741"/>
    </source>
</evidence>
<accession>A0ABY6LTL7</accession>
<reference evidence="16 17" key="1">
    <citation type="submission" date="2022-03" db="EMBL/GenBank/DDBJ databases">
        <title>A chromosomal length assembly of Cordylochernes scorpioides.</title>
        <authorList>
            <person name="Zeh D."/>
            <person name="Zeh J."/>
        </authorList>
    </citation>
    <scope>NUCLEOTIDE SEQUENCE [LARGE SCALE GENOMIC DNA]</scope>
    <source>
        <strain evidence="16">IN4F17</strain>
        <tissue evidence="16">Whole Body</tissue>
    </source>
</reference>
<keyword evidence="12" id="KW-0472">Membrane</keyword>
<evidence type="ECO:0000256" key="5">
    <source>
        <dbReference type="ARBA" id="ARBA00022692"/>
    </source>
</evidence>
<evidence type="ECO:0000256" key="14">
    <source>
        <dbReference type="RuleBase" id="RU000405"/>
    </source>
</evidence>
<dbReference type="InterPro" id="IPR018297">
    <property type="entry name" value="A/G_cyclase_CS"/>
</dbReference>
<dbReference type="PANTHER" id="PTHR45627">
    <property type="entry name" value="ADENYLATE CYCLASE TYPE 1"/>
    <property type="match status" value="1"/>
</dbReference>
<comment type="similarity">
    <text evidence="14">Belongs to the adenylyl cyclase class-4/guanylyl cyclase family.</text>
</comment>
<dbReference type="PROSITE" id="PS00452">
    <property type="entry name" value="GUANYLATE_CYCLASE_1"/>
    <property type="match status" value="1"/>
</dbReference>
<dbReference type="EC" id="4.6.1.1" evidence="4"/>
<keyword evidence="17" id="KW-1185">Reference proteome</keyword>
<keyword evidence="6" id="KW-0479">Metal-binding</keyword>
<evidence type="ECO:0000313" key="17">
    <source>
        <dbReference type="Proteomes" id="UP001235939"/>
    </source>
</evidence>
<evidence type="ECO:0000313" key="16">
    <source>
        <dbReference type="EMBL" id="UYV83188.1"/>
    </source>
</evidence>
<dbReference type="InterPro" id="IPR001054">
    <property type="entry name" value="A/G_cyclase"/>
</dbReference>
<dbReference type="PANTHER" id="PTHR45627:SF12">
    <property type="entry name" value="ADENYLATE CYCLASE TYPE 2"/>
    <property type="match status" value="1"/>
</dbReference>